<evidence type="ECO:0000259" key="1">
    <source>
        <dbReference type="Pfam" id="PF08845"/>
    </source>
</evidence>
<dbReference type="OrthoDB" id="9803936at2"/>
<reference evidence="2 3" key="1">
    <citation type="submission" date="2016-10" db="EMBL/GenBank/DDBJ databases">
        <authorList>
            <person name="de Groot N.N."/>
        </authorList>
    </citation>
    <scope>NUCLEOTIDE SEQUENCE [LARGE SCALE GENOMIC DNA]</scope>
    <source>
        <strain evidence="2 3">DSM 1736</strain>
    </source>
</reference>
<dbReference type="GO" id="GO:0016788">
    <property type="term" value="F:hydrolase activity, acting on ester bonds"/>
    <property type="evidence" value="ECO:0007669"/>
    <property type="project" value="InterPro"/>
</dbReference>
<dbReference type="GO" id="GO:0005737">
    <property type="term" value="C:cytoplasm"/>
    <property type="evidence" value="ECO:0007669"/>
    <property type="project" value="InterPro"/>
</dbReference>
<gene>
    <name evidence="2" type="ORF">SAMN04488502_1192</name>
</gene>
<feature type="domain" description="Toxin SymE-like" evidence="1">
    <location>
        <begin position="9"/>
        <end position="56"/>
    </location>
</feature>
<sequence>MAIMGKSTRILTVYYTYQNGATRPLIRLQGKWLQELGFLPGAKIEVQENKGSLFIKARPLPEPCRRGTVGGNDADR</sequence>
<evidence type="ECO:0000313" key="2">
    <source>
        <dbReference type="EMBL" id="SDN33608.1"/>
    </source>
</evidence>
<protein>
    <submittedName>
        <fullName evidence="2">Toxic protein SymE</fullName>
    </submittedName>
</protein>
<dbReference type="GO" id="GO:0003723">
    <property type="term" value="F:RNA binding"/>
    <property type="evidence" value="ECO:0007669"/>
    <property type="project" value="InterPro"/>
</dbReference>
<organism evidence="2 3">
    <name type="scientific">Dendrosporobacter quercicolus</name>
    <dbReference type="NCBI Taxonomy" id="146817"/>
    <lineage>
        <taxon>Bacteria</taxon>
        <taxon>Bacillati</taxon>
        <taxon>Bacillota</taxon>
        <taxon>Negativicutes</taxon>
        <taxon>Selenomonadales</taxon>
        <taxon>Sporomusaceae</taxon>
        <taxon>Dendrosporobacter</taxon>
    </lineage>
</organism>
<name>A0A1H0AJ51_9FIRM</name>
<dbReference type="RefSeq" id="WP_092075113.1">
    <property type="nucleotide sequence ID" value="NZ_FNHB01000019.1"/>
</dbReference>
<dbReference type="Proteomes" id="UP000214880">
    <property type="component" value="Unassembled WGS sequence"/>
</dbReference>
<dbReference type="STRING" id="146817.SAMN04488502_1192"/>
<dbReference type="InterPro" id="IPR014944">
    <property type="entry name" value="Toxin_SymE-like"/>
</dbReference>
<proteinExistence type="predicted"/>
<keyword evidence="3" id="KW-1185">Reference proteome</keyword>
<dbReference type="EMBL" id="FNHB01000019">
    <property type="protein sequence ID" value="SDN33608.1"/>
    <property type="molecule type" value="Genomic_DNA"/>
</dbReference>
<dbReference type="Pfam" id="PF08845">
    <property type="entry name" value="SymE_toxin"/>
    <property type="match status" value="1"/>
</dbReference>
<evidence type="ECO:0000313" key="3">
    <source>
        <dbReference type="Proteomes" id="UP000214880"/>
    </source>
</evidence>
<dbReference type="GO" id="GO:0016070">
    <property type="term" value="P:RNA metabolic process"/>
    <property type="evidence" value="ECO:0007669"/>
    <property type="project" value="InterPro"/>
</dbReference>
<dbReference type="AlphaFoldDB" id="A0A1H0AJ51"/>
<accession>A0A1H0AJ51</accession>